<proteinExistence type="predicted"/>
<dbReference type="GO" id="GO:0005524">
    <property type="term" value="F:ATP binding"/>
    <property type="evidence" value="ECO:0007669"/>
    <property type="project" value="UniProtKB-UniRule"/>
</dbReference>
<evidence type="ECO:0000313" key="19">
    <source>
        <dbReference type="Proteomes" id="UP001174909"/>
    </source>
</evidence>
<dbReference type="EMBL" id="CASHTH010000999">
    <property type="protein sequence ID" value="CAI8009958.1"/>
    <property type="molecule type" value="Genomic_DNA"/>
</dbReference>
<comment type="caution">
    <text evidence="18">The sequence shown here is derived from an EMBL/GenBank/DDBJ whole genome shotgun (WGS) entry which is preliminary data.</text>
</comment>
<dbReference type="PROSITE" id="PS50975">
    <property type="entry name" value="ATP_GRASP"/>
    <property type="match status" value="1"/>
</dbReference>
<keyword evidence="5" id="KW-0479">Metal-binding</keyword>
<keyword evidence="10 15" id="KW-0443">Lipid metabolism</keyword>
<organism evidence="18 19">
    <name type="scientific">Geodia barretti</name>
    <name type="common">Barrett's horny sponge</name>
    <dbReference type="NCBI Taxonomy" id="519541"/>
    <lineage>
        <taxon>Eukaryota</taxon>
        <taxon>Metazoa</taxon>
        <taxon>Porifera</taxon>
        <taxon>Demospongiae</taxon>
        <taxon>Heteroscleromorpha</taxon>
        <taxon>Tetractinellida</taxon>
        <taxon>Astrophorina</taxon>
        <taxon>Geodiidae</taxon>
        <taxon>Geodia</taxon>
    </lineage>
</organism>
<comment type="catalytic activity">
    <reaction evidence="13 15">
        <text>N(6)-biotinyl-L-lysyl-[protein] + hydrogencarbonate + ATP = N(6)-carboxybiotinyl-L-lysyl-[protein] + ADP + phosphate + H(+)</text>
        <dbReference type="Rhea" id="RHEA:13501"/>
        <dbReference type="Rhea" id="RHEA-COMP:10505"/>
        <dbReference type="Rhea" id="RHEA-COMP:10506"/>
        <dbReference type="ChEBI" id="CHEBI:15378"/>
        <dbReference type="ChEBI" id="CHEBI:17544"/>
        <dbReference type="ChEBI" id="CHEBI:30616"/>
        <dbReference type="ChEBI" id="CHEBI:43474"/>
        <dbReference type="ChEBI" id="CHEBI:83144"/>
        <dbReference type="ChEBI" id="CHEBI:83145"/>
        <dbReference type="ChEBI" id="CHEBI:456216"/>
        <dbReference type="EC" id="6.3.4.14"/>
    </reaction>
</comment>
<dbReference type="FunFam" id="3.40.50.20:FF:000010">
    <property type="entry name" value="Propionyl-CoA carboxylase subunit alpha"/>
    <property type="match status" value="1"/>
</dbReference>
<feature type="domain" description="Biotin carboxylation" evidence="17">
    <location>
        <begin position="1"/>
        <end position="444"/>
    </location>
</feature>
<dbReference type="SUPFAM" id="SSF52440">
    <property type="entry name" value="PreATP-grasp domain"/>
    <property type="match status" value="1"/>
</dbReference>
<evidence type="ECO:0000256" key="5">
    <source>
        <dbReference type="ARBA" id="ARBA00022723"/>
    </source>
</evidence>
<dbReference type="InterPro" id="IPR005482">
    <property type="entry name" value="Biotin_COase_C"/>
</dbReference>
<dbReference type="NCBIfam" id="TIGR00514">
    <property type="entry name" value="accC"/>
    <property type="match status" value="1"/>
</dbReference>
<dbReference type="InterPro" id="IPR011764">
    <property type="entry name" value="Biotin_carboxylation_dom"/>
</dbReference>
<dbReference type="InterPro" id="IPR005479">
    <property type="entry name" value="CPAse_ATP-bd"/>
</dbReference>
<keyword evidence="3 15" id="KW-0444">Lipid biosynthesis</keyword>
<dbReference type="InterPro" id="IPR013815">
    <property type="entry name" value="ATP_grasp_subdomain_1"/>
</dbReference>
<dbReference type="AlphaFoldDB" id="A0AA35REF5"/>
<dbReference type="PROSITE" id="PS00867">
    <property type="entry name" value="CPSASE_2"/>
    <property type="match status" value="1"/>
</dbReference>
<evidence type="ECO:0000256" key="11">
    <source>
        <dbReference type="ARBA" id="ARBA00023160"/>
    </source>
</evidence>
<evidence type="ECO:0000256" key="6">
    <source>
        <dbReference type="ARBA" id="ARBA00022741"/>
    </source>
</evidence>
<dbReference type="Gene3D" id="3.30.1490.20">
    <property type="entry name" value="ATP-grasp fold, A domain"/>
    <property type="match status" value="1"/>
</dbReference>
<evidence type="ECO:0000256" key="9">
    <source>
        <dbReference type="ARBA" id="ARBA00022842"/>
    </source>
</evidence>
<dbReference type="SUPFAM" id="SSF56059">
    <property type="entry name" value="Glutathione synthetase ATP-binding domain-like"/>
    <property type="match status" value="1"/>
</dbReference>
<dbReference type="InterPro" id="IPR005481">
    <property type="entry name" value="BC-like_N"/>
</dbReference>
<keyword evidence="4 15" id="KW-0436">Ligase</keyword>
<dbReference type="GO" id="GO:0004075">
    <property type="term" value="F:biotin carboxylase activity"/>
    <property type="evidence" value="ECO:0007669"/>
    <property type="project" value="UniProtKB-EC"/>
</dbReference>
<dbReference type="InterPro" id="IPR011761">
    <property type="entry name" value="ATP-grasp"/>
</dbReference>
<dbReference type="InterPro" id="IPR016185">
    <property type="entry name" value="PreATP-grasp_dom_sf"/>
</dbReference>
<evidence type="ECO:0000259" key="16">
    <source>
        <dbReference type="PROSITE" id="PS50975"/>
    </source>
</evidence>
<keyword evidence="11 15" id="KW-0275">Fatty acid biosynthesis</keyword>
<evidence type="ECO:0000256" key="4">
    <source>
        <dbReference type="ARBA" id="ARBA00022598"/>
    </source>
</evidence>
<dbReference type="NCBIfam" id="NF006367">
    <property type="entry name" value="PRK08591.1"/>
    <property type="match status" value="1"/>
</dbReference>
<comment type="subunit">
    <text evidence="15">Acetyl-CoA carboxylase is a heterohexamer of biotin carboxyl carrier protein, biotin carboxylase and the two subunits of carboxyl transferase in a 2:2 complex.</text>
</comment>
<evidence type="ECO:0000313" key="18">
    <source>
        <dbReference type="EMBL" id="CAI8009958.1"/>
    </source>
</evidence>
<dbReference type="InterPro" id="IPR051602">
    <property type="entry name" value="ACC_Biotin_Carboxylase"/>
</dbReference>
<name>A0AA35REF5_GEOBA</name>
<keyword evidence="12 15" id="KW-0092">Biotin</keyword>
<keyword evidence="19" id="KW-1185">Reference proteome</keyword>
<comment type="function">
    <text evidence="1 15">This protein is a component of the acetyl coenzyme A carboxylase complex; first, biotin carboxylase catalyzes the carboxylation of the carrier protein and then the transcarboxylase transfers the carboxyl group to form malonyl-CoA.</text>
</comment>
<dbReference type="Gene3D" id="3.40.50.20">
    <property type="match status" value="1"/>
</dbReference>
<keyword evidence="6 14" id="KW-0547">Nucleotide-binding</keyword>
<comment type="pathway">
    <text evidence="15">Lipid metabolism; malonyl-CoA biosynthesis; malonyl-CoA from acetyl-CoA: step 1/1.</text>
</comment>
<evidence type="ECO:0000259" key="17">
    <source>
        <dbReference type="PROSITE" id="PS50979"/>
    </source>
</evidence>
<protein>
    <recommendedName>
        <fullName evidence="2 15">Biotin carboxylase</fullName>
        <ecNumber evidence="2 15">6.3.4.14</ecNumber>
    </recommendedName>
    <alternativeName>
        <fullName evidence="15">Acetyl-coenzyme A carboxylase biotin carboxylase subunit A</fullName>
    </alternativeName>
</protein>
<reference evidence="18" key="1">
    <citation type="submission" date="2023-03" db="EMBL/GenBank/DDBJ databases">
        <authorList>
            <person name="Steffen K."/>
            <person name="Cardenas P."/>
        </authorList>
    </citation>
    <scope>NUCLEOTIDE SEQUENCE</scope>
</reference>
<dbReference type="PANTHER" id="PTHR48095:SF2">
    <property type="entry name" value="BIOTIN CARBOXYLASE, CHLOROPLASTIC"/>
    <property type="match status" value="1"/>
</dbReference>
<dbReference type="InterPro" id="IPR004549">
    <property type="entry name" value="Acetyl_CoA_COase_biotin_COase"/>
</dbReference>
<dbReference type="PROSITE" id="PS50979">
    <property type="entry name" value="BC"/>
    <property type="match status" value="1"/>
</dbReference>
<evidence type="ECO:0000256" key="1">
    <source>
        <dbReference type="ARBA" id="ARBA00003761"/>
    </source>
</evidence>
<keyword evidence="9" id="KW-0460">Magnesium</keyword>
<accession>A0AA35REF5</accession>
<dbReference type="Pfam" id="PF02786">
    <property type="entry name" value="CPSase_L_D2"/>
    <property type="match status" value="1"/>
</dbReference>
<evidence type="ECO:0000256" key="3">
    <source>
        <dbReference type="ARBA" id="ARBA00022516"/>
    </source>
</evidence>
<evidence type="ECO:0000256" key="13">
    <source>
        <dbReference type="ARBA" id="ARBA00048600"/>
    </source>
</evidence>
<dbReference type="SMART" id="SM00878">
    <property type="entry name" value="Biotin_carb_C"/>
    <property type="match status" value="1"/>
</dbReference>
<dbReference type="Gene3D" id="3.30.470.20">
    <property type="entry name" value="ATP-grasp fold, B domain"/>
    <property type="match status" value="1"/>
</dbReference>
<keyword evidence="7 15" id="KW-0276">Fatty acid metabolism</keyword>
<dbReference type="Proteomes" id="UP001174909">
    <property type="component" value="Unassembled WGS sequence"/>
</dbReference>
<gene>
    <name evidence="18" type="ORF">GBAR_LOCUS6627</name>
</gene>
<dbReference type="Pfam" id="PF00289">
    <property type="entry name" value="Biotin_carb_N"/>
    <property type="match status" value="1"/>
</dbReference>
<dbReference type="InterPro" id="IPR011054">
    <property type="entry name" value="Rudment_hybrid_motif"/>
</dbReference>
<dbReference type="GO" id="GO:0046872">
    <property type="term" value="F:metal ion binding"/>
    <property type="evidence" value="ECO:0007669"/>
    <property type="project" value="UniProtKB-KW"/>
</dbReference>
<evidence type="ECO:0000256" key="2">
    <source>
        <dbReference type="ARBA" id="ARBA00013263"/>
    </source>
</evidence>
<evidence type="ECO:0000256" key="7">
    <source>
        <dbReference type="ARBA" id="ARBA00022832"/>
    </source>
</evidence>
<dbReference type="PANTHER" id="PTHR48095">
    <property type="entry name" value="PYRUVATE CARBOXYLASE SUBUNIT A"/>
    <property type="match status" value="1"/>
</dbReference>
<evidence type="ECO:0000256" key="14">
    <source>
        <dbReference type="PROSITE-ProRule" id="PRU00409"/>
    </source>
</evidence>
<evidence type="ECO:0000256" key="10">
    <source>
        <dbReference type="ARBA" id="ARBA00023098"/>
    </source>
</evidence>
<evidence type="ECO:0000256" key="8">
    <source>
        <dbReference type="ARBA" id="ARBA00022840"/>
    </source>
</evidence>
<dbReference type="Pfam" id="PF02785">
    <property type="entry name" value="Biotin_carb_C"/>
    <property type="match status" value="1"/>
</dbReference>
<evidence type="ECO:0000256" key="15">
    <source>
        <dbReference type="RuleBase" id="RU365063"/>
    </source>
</evidence>
<feature type="domain" description="ATP-grasp" evidence="16">
    <location>
        <begin position="120"/>
        <end position="318"/>
    </location>
</feature>
<sequence length="444" mass="48475">MIKKILIANRGEIAVRIIRTCKDMGIKTVAIYSTADEDALHVKHADEAYCIGPPPSTESYLKYSNIITVADYANVNAIHPGAGFLAEDAQFAEICEAHQIKFIGPSITDIATMGDKVRARETVAKAGLKLVPGSQGGRRKNSKKGTVDTAEDAAQIGIKAVAGGGGRGIRIAENQPSLLNLFHTAKAEGEAAFGNGDVYIEKWIEEARHIEVQILADTHGNVVHLGERECSIQRKQQKLLEEAPAASIPPKLRNEICKAAAKAAKAIGYTNAGTIEFVVDKDENYYFLEMNTRIQVEHTVTESITGIDLIKEQIRLAMGDQLGYNQSDVQIQGHAIECRINAEDPANQFMPSPGLVTAYHPPGGIGIRVDGYLYTGYTVPSHYDSLVAKLIATGRDREEAIARLKRALSEFEIEGIKTTIPLFQTILNDERFRGATIFTNFLET</sequence>
<evidence type="ECO:0000256" key="12">
    <source>
        <dbReference type="ARBA" id="ARBA00023267"/>
    </source>
</evidence>
<dbReference type="EC" id="6.3.4.14" evidence="2 15"/>
<keyword evidence="8 14" id="KW-0067">ATP-binding</keyword>
<dbReference type="GO" id="GO:0006633">
    <property type="term" value="P:fatty acid biosynthetic process"/>
    <property type="evidence" value="ECO:0007669"/>
    <property type="project" value="UniProtKB-KW"/>
</dbReference>
<dbReference type="SUPFAM" id="SSF51246">
    <property type="entry name" value="Rudiment single hybrid motif"/>
    <property type="match status" value="1"/>
</dbReference>